<keyword evidence="4 6" id="KW-0418">Kinase</keyword>
<evidence type="ECO:0000256" key="6">
    <source>
        <dbReference type="HAMAP-Rule" id="MF_00020"/>
    </source>
</evidence>
<dbReference type="GO" id="GO:0006083">
    <property type="term" value="P:acetate metabolic process"/>
    <property type="evidence" value="ECO:0007669"/>
    <property type="project" value="TreeGrafter"/>
</dbReference>
<evidence type="ECO:0000313" key="9">
    <source>
        <dbReference type="Proteomes" id="UP000033684"/>
    </source>
</evidence>
<feature type="site" description="Transition state stabilizer" evidence="6">
    <location>
        <position position="179"/>
    </location>
</feature>
<dbReference type="PROSITE" id="PS01075">
    <property type="entry name" value="ACETATE_KINASE_1"/>
    <property type="match status" value="1"/>
</dbReference>
<accession>A0A0F3IMM6</accession>
<evidence type="ECO:0000256" key="1">
    <source>
        <dbReference type="ARBA" id="ARBA00008748"/>
    </source>
</evidence>
<comment type="caution">
    <text evidence="8">The sequence shown here is derived from an EMBL/GenBank/DDBJ whole genome shotgun (WGS) entry which is preliminary data.</text>
</comment>
<dbReference type="GO" id="GO:0008776">
    <property type="term" value="F:acetate kinase activity"/>
    <property type="evidence" value="ECO:0007669"/>
    <property type="project" value="UniProtKB-UniRule"/>
</dbReference>
<dbReference type="SUPFAM" id="SSF53067">
    <property type="entry name" value="Actin-like ATPase domain"/>
    <property type="match status" value="2"/>
</dbReference>
<dbReference type="InterPro" id="IPR023865">
    <property type="entry name" value="Aliphatic_acid_kinase_CS"/>
</dbReference>
<keyword evidence="2 6" id="KW-0808">Transferase</keyword>
<comment type="pathway">
    <text evidence="6">Metabolic intermediate biosynthesis; acetyl-CoA biosynthesis; acetyl-CoA from acetate: step 1/2.</text>
</comment>
<comment type="cofactor">
    <cofactor evidence="6">
        <name>Mg(2+)</name>
        <dbReference type="ChEBI" id="CHEBI:18420"/>
    </cofactor>
    <cofactor evidence="6">
        <name>Mn(2+)</name>
        <dbReference type="ChEBI" id="CHEBI:29035"/>
    </cofactor>
    <text evidence="6">Mg(2+). Can also accept Mn(2+).</text>
</comment>
<dbReference type="OrthoDB" id="9802453at2"/>
<dbReference type="Gene3D" id="3.30.420.40">
    <property type="match status" value="2"/>
</dbReference>
<comment type="subunit">
    <text evidence="6">Homodimer.</text>
</comment>
<reference evidence="9" key="1">
    <citation type="submission" date="2015-03" db="EMBL/GenBank/DDBJ databases">
        <title>Draft genome sequence of a novel methanotroph (Sn10-6) isolated from flooded ricefield rhizosphere in India.</title>
        <authorList>
            <person name="Pandit P.S."/>
            <person name="Pore S.D."/>
            <person name="Arora P."/>
            <person name="Kapse N.G."/>
            <person name="Dhakephalkar P.K."/>
            <person name="Rahalkar M.C."/>
        </authorList>
    </citation>
    <scope>NUCLEOTIDE SEQUENCE [LARGE SCALE GENOMIC DNA]</scope>
    <source>
        <strain evidence="9">Sn10-6</strain>
    </source>
</reference>
<feature type="binding site" evidence="6">
    <location>
        <position position="16"/>
    </location>
    <ligand>
        <name>ATP</name>
        <dbReference type="ChEBI" id="CHEBI:30616"/>
    </ligand>
</feature>
<feature type="binding site" evidence="6">
    <location>
        <begin position="328"/>
        <end position="332"/>
    </location>
    <ligand>
        <name>ATP</name>
        <dbReference type="ChEBI" id="CHEBI:30616"/>
    </ligand>
</feature>
<dbReference type="EC" id="2.7.2.1" evidence="6"/>
<dbReference type="UniPathway" id="UPA00340">
    <property type="reaction ID" value="UER00458"/>
</dbReference>
<feature type="binding site" evidence="6">
    <location>
        <position position="90"/>
    </location>
    <ligand>
        <name>substrate</name>
    </ligand>
</feature>
<dbReference type="PIRSF" id="PIRSF000722">
    <property type="entry name" value="Acetate_prop_kin"/>
    <property type="match status" value="1"/>
</dbReference>
<feature type="binding site" evidence="6">
    <location>
        <position position="9"/>
    </location>
    <ligand>
        <name>Mg(2+)</name>
        <dbReference type="ChEBI" id="CHEBI:18420"/>
    </ligand>
</feature>
<dbReference type="GO" id="GO:0005737">
    <property type="term" value="C:cytoplasm"/>
    <property type="evidence" value="ECO:0007669"/>
    <property type="project" value="UniProtKB-SubCell"/>
</dbReference>
<comment type="catalytic activity">
    <reaction evidence="6">
        <text>acetate + ATP = acetyl phosphate + ADP</text>
        <dbReference type="Rhea" id="RHEA:11352"/>
        <dbReference type="ChEBI" id="CHEBI:22191"/>
        <dbReference type="ChEBI" id="CHEBI:30089"/>
        <dbReference type="ChEBI" id="CHEBI:30616"/>
        <dbReference type="ChEBI" id="CHEBI:456216"/>
        <dbReference type="EC" id="2.7.2.1"/>
    </reaction>
</comment>
<feature type="binding site" evidence="6">
    <location>
        <position position="382"/>
    </location>
    <ligand>
        <name>Mg(2+)</name>
        <dbReference type="ChEBI" id="CHEBI:18420"/>
    </ligand>
</feature>
<name>A0A0F3IMM6_9GAMM</name>
<dbReference type="PRINTS" id="PR00471">
    <property type="entry name" value="ACETATEKNASE"/>
</dbReference>
<feature type="binding site" evidence="6">
    <location>
        <begin position="207"/>
        <end position="211"/>
    </location>
    <ligand>
        <name>ATP</name>
        <dbReference type="ChEBI" id="CHEBI:30616"/>
    </ligand>
</feature>
<protein>
    <recommendedName>
        <fullName evidence="6">Acetate kinase</fullName>
        <ecNumber evidence="6">2.7.2.1</ecNumber>
    </recommendedName>
    <alternativeName>
        <fullName evidence="6">Acetokinase</fullName>
    </alternativeName>
</protein>
<dbReference type="InterPro" id="IPR043129">
    <property type="entry name" value="ATPase_NBD"/>
</dbReference>
<reference evidence="8 9" key="2">
    <citation type="journal article" date="2016" name="Microb. Ecol.">
        <title>Genome Characteristics of a Novel Type I Methanotroph (Sn10-6) Isolated from a Flooded Indian Rice Field.</title>
        <authorList>
            <person name="Rahalkar M.C."/>
            <person name="Pandit P.S."/>
            <person name="Dhakephalkar P.K."/>
            <person name="Pore S."/>
            <person name="Arora P."/>
            <person name="Kapse N."/>
        </authorList>
    </citation>
    <scope>NUCLEOTIDE SEQUENCE [LARGE SCALE GENOMIC DNA]</scope>
    <source>
        <strain evidence="8 9">Sn10-6</strain>
    </source>
</reference>
<dbReference type="PROSITE" id="PS01076">
    <property type="entry name" value="ACETATE_KINASE_2"/>
    <property type="match status" value="1"/>
</dbReference>
<evidence type="ECO:0000256" key="5">
    <source>
        <dbReference type="ARBA" id="ARBA00022840"/>
    </source>
</evidence>
<dbReference type="RefSeq" id="WP_045778963.1">
    <property type="nucleotide sequence ID" value="NZ_LAJX01000086.1"/>
</dbReference>
<evidence type="ECO:0000256" key="2">
    <source>
        <dbReference type="ARBA" id="ARBA00022679"/>
    </source>
</evidence>
<comment type="subcellular location">
    <subcellularLocation>
        <location evidence="6">Cytoplasm</location>
    </subcellularLocation>
</comment>
<dbReference type="AlphaFoldDB" id="A0A0F3IMM6"/>
<keyword evidence="3 6" id="KW-0547">Nucleotide-binding</keyword>
<dbReference type="EMBL" id="LAJX01000086">
    <property type="protein sequence ID" value="KJV06814.1"/>
    <property type="molecule type" value="Genomic_DNA"/>
</dbReference>
<proteinExistence type="inferred from homology"/>
<evidence type="ECO:0000256" key="3">
    <source>
        <dbReference type="ARBA" id="ARBA00022741"/>
    </source>
</evidence>
<comment type="function">
    <text evidence="6">Catalyzes the formation of acetyl phosphate from acetate and ATP. Can also catalyze the reverse reaction.</text>
</comment>
<feature type="binding site" evidence="6">
    <location>
        <begin position="280"/>
        <end position="282"/>
    </location>
    <ligand>
        <name>ATP</name>
        <dbReference type="ChEBI" id="CHEBI:30616"/>
    </ligand>
</feature>
<dbReference type="InterPro" id="IPR000890">
    <property type="entry name" value="Aliphatic_acid_kin_short-chain"/>
</dbReference>
<dbReference type="GO" id="GO:0006085">
    <property type="term" value="P:acetyl-CoA biosynthetic process"/>
    <property type="evidence" value="ECO:0007669"/>
    <property type="project" value="UniProtKB-UniRule"/>
</dbReference>
<keyword evidence="5 6" id="KW-0067">ATP-binding</keyword>
<dbReference type="NCBIfam" id="TIGR00016">
    <property type="entry name" value="ackA"/>
    <property type="match status" value="1"/>
</dbReference>
<feature type="active site" description="Proton donor/acceptor" evidence="6">
    <location>
        <position position="147"/>
    </location>
</feature>
<sequence length="396" mass="43011">MTEAILIINVGSTSVKTRLFSAELKLLAELSADYGKDNTVSVQGNTLAGQVIAYQLTQMSSVEYALESVLAQWQDWLQQAGLSLLAIGHRVVHGANWYAKPTEITDAVLEQLIQLDAYAPLHNPFNRLGISIARRLFPDCRQFALFDTAFHRTIPDYAGKYALPDDLSPTIEFYRYGFHGLSCVHSVAASSELLNIPISELNLIVLHLGGGASATAICGGVSIDTSMGFSPCEGLMMAKRSGDLDPMILVALQKEGYSAQQIDDVLNHRSGLYGISGHSDMRLLLAAIEQGDERVMLAVKMFCYRIKKYIGAYYAILGRVSALVFTGGIGEHAALVREEIMGGLAHLGMLLDVEKNRLATADNRDISANGSAIKILVIAAAEERVSAQQIFNFLGQ</sequence>
<dbReference type="Proteomes" id="UP000033684">
    <property type="component" value="Unassembled WGS sequence"/>
</dbReference>
<evidence type="ECO:0000313" key="8">
    <source>
        <dbReference type="EMBL" id="KJV06814.1"/>
    </source>
</evidence>
<gene>
    <name evidence="6" type="primary">ackA</name>
    <name evidence="8" type="ORF">VZ94_08930</name>
</gene>
<dbReference type="GO" id="GO:0005524">
    <property type="term" value="F:ATP binding"/>
    <property type="evidence" value="ECO:0007669"/>
    <property type="project" value="UniProtKB-KW"/>
</dbReference>
<comment type="similarity">
    <text evidence="1 6 7">Belongs to the acetokinase family.</text>
</comment>
<evidence type="ECO:0000256" key="4">
    <source>
        <dbReference type="ARBA" id="ARBA00022777"/>
    </source>
</evidence>
<dbReference type="GO" id="GO:0000287">
    <property type="term" value="F:magnesium ion binding"/>
    <property type="evidence" value="ECO:0007669"/>
    <property type="project" value="UniProtKB-UniRule"/>
</dbReference>
<keyword evidence="9" id="KW-1185">Reference proteome</keyword>
<dbReference type="PANTHER" id="PTHR21060:SF15">
    <property type="entry name" value="ACETATE KINASE-RELATED"/>
    <property type="match status" value="1"/>
</dbReference>
<organism evidence="8 9">
    <name type="scientific">Methylocucumis oryzae</name>
    <dbReference type="NCBI Taxonomy" id="1632867"/>
    <lineage>
        <taxon>Bacteria</taxon>
        <taxon>Pseudomonadati</taxon>
        <taxon>Pseudomonadota</taxon>
        <taxon>Gammaproteobacteria</taxon>
        <taxon>Methylococcales</taxon>
        <taxon>Methylococcaceae</taxon>
        <taxon>Methylocucumis</taxon>
    </lineage>
</organism>
<keyword evidence="6" id="KW-0963">Cytoplasm</keyword>
<keyword evidence="6" id="KW-0479">Metal-binding</keyword>
<dbReference type="PANTHER" id="PTHR21060">
    <property type="entry name" value="ACETATE KINASE"/>
    <property type="match status" value="1"/>
</dbReference>
<dbReference type="PATRIC" id="fig|1632867.3.peg.5537"/>
<keyword evidence="6" id="KW-0460">Magnesium</keyword>
<dbReference type="Pfam" id="PF00871">
    <property type="entry name" value="Acetate_kinase"/>
    <property type="match status" value="1"/>
</dbReference>
<dbReference type="HAMAP" id="MF_00020">
    <property type="entry name" value="Acetate_kinase"/>
    <property type="match status" value="1"/>
</dbReference>
<evidence type="ECO:0000256" key="7">
    <source>
        <dbReference type="RuleBase" id="RU003835"/>
    </source>
</evidence>
<dbReference type="InterPro" id="IPR004372">
    <property type="entry name" value="Ac/propionate_kinase"/>
</dbReference>
<feature type="site" description="Transition state stabilizer" evidence="6">
    <location>
        <position position="240"/>
    </location>
</feature>